<feature type="transmembrane region" description="Helical" evidence="7">
    <location>
        <begin position="240"/>
        <end position="261"/>
    </location>
</feature>
<dbReference type="OrthoDB" id="7854576at2"/>
<dbReference type="InterPro" id="IPR007688">
    <property type="entry name" value="Conjugal_tfr_TrbL/VirB6"/>
</dbReference>
<proteinExistence type="inferred from homology"/>
<keyword evidence="5 7" id="KW-0472">Membrane</keyword>
<feature type="transmembrane region" description="Helical" evidence="7">
    <location>
        <begin position="273"/>
        <end position="291"/>
    </location>
</feature>
<organism evidence="8 9">
    <name type="scientific">Asticcacaulis benevestitus DSM 16100 = ATCC BAA-896</name>
    <dbReference type="NCBI Taxonomy" id="1121022"/>
    <lineage>
        <taxon>Bacteria</taxon>
        <taxon>Pseudomonadati</taxon>
        <taxon>Pseudomonadota</taxon>
        <taxon>Alphaproteobacteria</taxon>
        <taxon>Caulobacterales</taxon>
        <taxon>Caulobacteraceae</taxon>
        <taxon>Asticcacaulis</taxon>
    </lineage>
</organism>
<dbReference type="STRING" id="1121022.GCA_000376105_02696"/>
<keyword evidence="9" id="KW-1185">Reference proteome</keyword>
<gene>
    <name evidence="8" type="ORF">ABENE_07940</name>
</gene>
<feature type="compositionally biased region" description="Polar residues" evidence="6">
    <location>
        <begin position="300"/>
        <end position="310"/>
    </location>
</feature>
<evidence type="ECO:0000313" key="9">
    <source>
        <dbReference type="Proteomes" id="UP000017837"/>
    </source>
</evidence>
<keyword evidence="3 7" id="KW-0812">Transmembrane</keyword>
<keyword evidence="4 7" id="KW-1133">Transmembrane helix</keyword>
<dbReference type="AlphaFoldDB" id="V4PYT1"/>
<evidence type="ECO:0000256" key="6">
    <source>
        <dbReference type="SAM" id="MobiDB-lite"/>
    </source>
</evidence>
<feature type="transmembrane region" description="Helical" evidence="7">
    <location>
        <begin position="24"/>
        <end position="51"/>
    </location>
</feature>
<feature type="transmembrane region" description="Helical" evidence="7">
    <location>
        <begin position="63"/>
        <end position="82"/>
    </location>
</feature>
<evidence type="ECO:0008006" key="10">
    <source>
        <dbReference type="Google" id="ProtNLM"/>
    </source>
</evidence>
<dbReference type="GO" id="GO:0030255">
    <property type="term" value="P:protein secretion by the type IV secretion system"/>
    <property type="evidence" value="ECO:0007669"/>
    <property type="project" value="InterPro"/>
</dbReference>
<feature type="region of interest" description="Disordered" evidence="6">
    <location>
        <begin position="296"/>
        <end position="340"/>
    </location>
</feature>
<dbReference type="Proteomes" id="UP000017837">
    <property type="component" value="Unassembled WGS sequence"/>
</dbReference>
<comment type="similarity">
    <text evidence="2">Belongs to the TrbL/VirB6 family.</text>
</comment>
<comment type="caution">
    <text evidence="8">The sequence shown here is derived from an EMBL/GenBank/DDBJ whole genome shotgun (WGS) entry which is preliminary data.</text>
</comment>
<feature type="transmembrane region" description="Helical" evidence="7">
    <location>
        <begin position="139"/>
        <end position="162"/>
    </location>
</feature>
<evidence type="ECO:0000256" key="7">
    <source>
        <dbReference type="SAM" id="Phobius"/>
    </source>
</evidence>
<feature type="transmembrane region" description="Helical" evidence="7">
    <location>
        <begin position="198"/>
        <end position="219"/>
    </location>
</feature>
<dbReference type="PATRIC" id="fig|1121022.4.peg.1596"/>
<dbReference type="GO" id="GO:0016020">
    <property type="term" value="C:membrane"/>
    <property type="evidence" value="ECO:0007669"/>
    <property type="project" value="UniProtKB-SubCell"/>
</dbReference>
<feature type="transmembrane region" description="Helical" evidence="7">
    <location>
        <begin position="167"/>
        <end position="186"/>
    </location>
</feature>
<dbReference type="RefSeq" id="WP_018082367.1">
    <property type="nucleotide sequence ID" value="NZ_AQWM01000013.1"/>
</dbReference>
<comment type="subcellular location">
    <subcellularLocation>
        <location evidence="1">Membrane</location>
        <topology evidence="1">Multi-pass membrane protein</topology>
    </subcellularLocation>
</comment>
<evidence type="ECO:0000256" key="2">
    <source>
        <dbReference type="ARBA" id="ARBA00007802"/>
    </source>
</evidence>
<evidence type="ECO:0000256" key="5">
    <source>
        <dbReference type="ARBA" id="ARBA00023136"/>
    </source>
</evidence>
<name>V4PYT1_9CAUL</name>
<accession>V4PYT1</accession>
<feature type="compositionally biased region" description="Low complexity" evidence="6">
    <location>
        <begin position="311"/>
        <end position="329"/>
    </location>
</feature>
<evidence type="ECO:0000256" key="4">
    <source>
        <dbReference type="ARBA" id="ARBA00022989"/>
    </source>
</evidence>
<dbReference type="eggNOG" id="COG3704">
    <property type="taxonomic scope" value="Bacteria"/>
</dbReference>
<evidence type="ECO:0000313" key="8">
    <source>
        <dbReference type="EMBL" id="ESQ92559.1"/>
    </source>
</evidence>
<protein>
    <recommendedName>
        <fullName evidence="10">Type VI secretion protein</fullName>
    </recommendedName>
</protein>
<dbReference type="EMBL" id="AWGB01000012">
    <property type="protein sequence ID" value="ESQ92559.1"/>
    <property type="molecule type" value="Genomic_DNA"/>
</dbReference>
<evidence type="ECO:0000256" key="1">
    <source>
        <dbReference type="ARBA" id="ARBA00004141"/>
    </source>
</evidence>
<reference evidence="8 9" key="1">
    <citation type="journal article" date="2014" name="Nature">
        <title>Sequential evolution of bacterial morphology by co-option of a developmental regulator.</title>
        <authorList>
            <person name="Jiang C."/>
            <person name="Brown P.J."/>
            <person name="Ducret A."/>
            <person name="Brun Y.V."/>
        </authorList>
    </citation>
    <scope>NUCLEOTIDE SEQUENCE [LARGE SCALE GENOMIC DNA]</scope>
    <source>
        <strain evidence="8 9">DSM 16100</strain>
    </source>
</reference>
<sequence>MAGLASEIETAIDALLNTFVTEKSAAVCGVLTPVALTGATLYILMIGYAIIRGEAHDPIHTSLWKFVKMAFVAAAALGVGTYQGDVLNAFYGIQEGLIQAFSAQTTVGGVIDDFMVPYDALAAAIGQEASTSMVPDLTLYLAMAIVVLAEVWIFAIGIGLYLMAKVALALVLALGPAFILCAMFPATQRYTENWIGQVINYVVLSVLVVAAFTMLTLFAQAFAQAVLNNLANDSAIIKDCVALLIVSIALGVVMLNLNFIASSLAGGAAISSQGMGVAAMLAGGALAFSAFGGGDRKGRTSGQTNSISQGNAQRAPNAPSRPAPAALPLYQRHTDDNLNR</sequence>
<dbReference type="Pfam" id="PF04610">
    <property type="entry name" value="TrbL"/>
    <property type="match status" value="1"/>
</dbReference>
<evidence type="ECO:0000256" key="3">
    <source>
        <dbReference type="ARBA" id="ARBA00022692"/>
    </source>
</evidence>